<reference evidence="2 3" key="1">
    <citation type="submission" date="2017-04" db="EMBL/GenBank/DDBJ databases">
        <authorList>
            <person name="Afonso C.L."/>
            <person name="Miller P.J."/>
            <person name="Scott M.A."/>
            <person name="Spackman E."/>
            <person name="Goraichik I."/>
            <person name="Dimitrov K.M."/>
            <person name="Suarez D.L."/>
            <person name="Swayne D.E."/>
        </authorList>
    </citation>
    <scope>NUCLEOTIDE SEQUENCE [LARGE SCALE GENOMIC DNA]</scope>
    <source>
        <strain evidence="2 3">DSM 19625</strain>
    </source>
</reference>
<feature type="transmembrane region" description="Helical" evidence="1">
    <location>
        <begin position="38"/>
        <end position="66"/>
    </location>
</feature>
<accession>A0A1W2ALK3</accession>
<gene>
    <name evidence="2" type="ORF">SAMN04488101_101715</name>
</gene>
<evidence type="ECO:0000256" key="1">
    <source>
        <dbReference type="SAM" id="Phobius"/>
    </source>
</evidence>
<protein>
    <submittedName>
        <fullName evidence="2">Uncharacterized protein</fullName>
    </submittedName>
</protein>
<keyword evidence="3" id="KW-1185">Reference proteome</keyword>
<organism evidence="2 3">
    <name type="scientific">Pedobacter nyackensis</name>
    <dbReference type="NCBI Taxonomy" id="475255"/>
    <lineage>
        <taxon>Bacteria</taxon>
        <taxon>Pseudomonadati</taxon>
        <taxon>Bacteroidota</taxon>
        <taxon>Sphingobacteriia</taxon>
        <taxon>Sphingobacteriales</taxon>
        <taxon>Sphingobacteriaceae</taxon>
        <taxon>Pedobacter</taxon>
    </lineage>
</organism>
<dbReference type="AlphaFoldDB" id="A0A1W2ALK3"/>
<keyword evidence="1" id="KW-0472">Membrane</keyword>
<evidence type="ECO:0000313" key="3">
    <source>
        <dbReference type="Proteomes" id="UP000192678"/>
    </source>
</evidence>
<dbReference type="EMBL" id="FWYB01000001">
    <property type="protein sequence ID" value="SMC61321.1"/>
    <property type="molecule type" value="Genomic_DNA"/>
</dbReference>
<dbReference type="Proteomes" id="UP000192678">
    <property type="component" value="Unassembled WGS sequence"/>
</dbReference>
<sequence>MIPFYLLLIFLILWHYKDKVLPAIQNFISGTTTRFKYPFWAYLLLPVFGLFLELVGGIPIALVNLIKQLIK</sequence>
<keyword evidence="1" id="KW-0812">Transmembrane</keyword>
<keyword evidence="1" id="KW-1133">Transmembrane helix</keyword>
<name>A0A1W2ALK3_9SPHI</name>
<proteinExistence type="predicted"/>
<evidence type="ECO:0000313" key="2">
    <source>
        <dbReference type="EMBL" id="SMC61321.1"/>
    </source>
</evidence>
<dbReference type="STRING" id="475255.SAMN04488101_101715"/>